<proteinExistence type="predicted"/>
<reference evidence="2" key="1">
    <citation type="journal article" date="2020" name="Nature">
        <title>Giant virus diversity and host interactions through global metagenomics.</title>
        <authorList>
            <person name="Schulz F."/>
            <person name="Roux S."/>
            <person name="Paez-Espino D."/>
            <person name="Jungbluth S."/>
            <person name="Walsh D.A."/>
            <person name="Denef V.J."/>
            <person name="McMahon K.D."/>
            <person name="Konstantinidis K.T."/>
            <person name="Eloe-Fadrosh E.A."/>
            <person name="Kyrpides N.C."/>
            <person name="Woyke T."/>
        </authorList>
    </citation>
    <scope>NUCLEOTIDE SEQUENCE</scope>
    <source>
        <strain evidence="2">GVMAG-M-3300020595-32</strain>
    </source>
</reference>
<sequence length="162" mass="18950">MITSTKSLSMKDKVLANIPKEETIASYTCCSCQSVKEGKPWITVDFPDNLYHACSYSCNRKMDDVLPKGYYDLIVNKEDFNEPMPVIRTKPKYEPFNFLTDTEIKHMSTEEYAKYEENLDTEFLLNPTRSKVYYEQLENEEHERLIENESSDSSEDVSCDDY</sequence>
<organism evidence="2">
    <name type="scientific">viral metagenome</name>
    <dbReference type="NCBI Taxonomy" id="1070528"/>
    <lineage>
        <taxon>unclassified sequences</taxon>
        <taxon>metagenomes</taxon>
        <taxon>organismal metagenomes</taxon>
    </lineage>
</organism>
<dbReference type="EMBL" id="MN739395">
    <property type="protein sequence ID" value="QHT02525.1"/>
    <property type="molecule type" value="Genomic_DNA"/>
</dbReference>
<feature type="region of interest" description="Disordered" evidence="1">
    <location>
        <begin position="142"/>
        <end position="162"/>
    </location>
</feature>
<feature type="compositionally biased region" description="Acidic residues" evidence="1">
    <location>
        <begin position="149"/>
        <end position="162"/>
    </location>
</feature>
<protein>
    <submittedName>
        <fullName evidence="2">Uncharacterized protein</fullName>
    </submittedName>
</protein>
<dbReference type="AlphaFoldDB" id="A0A6C0CG38"/>
<accession>A0A6C0CG38</accession>
<evidence type="ECO:0000256" key="1">
    <source>
        <dbReference type="SAM" id="MobiDB-lite"/>
    </source>
</evidence>
<evidence type="ECO:0000313" key="2">
    <source>
        <dbReference type="EMBL" id="QHT02525.1"/>
    </source>
</evidence>
<name>A0A6C0CG38_9ZZZZ</name>